<organism evidence="1 2">
    <name type="scientific">Octopus vulgaris</name>
    <name type="common">Common octopus</name>
    <dbReference type="NCBI Taxonomy" id="6645"/>
    <lineage>
        <taxon>Eukaryota</taxon>
        <taxon>Metazoa</taxon>
        <taxon>Spiralia</taxon>
        <taxon>Lophotrochozoa</taxon>
        <taxon>Mollusca</taxon>
        <taxon>Cephalopoda</taxon>
        <taxon>Coleoidea</taxon>
        <taxon>Octopodiformes</taxon>
        <taxon>Octopoda</taxon>
        <taxon>Incirrata</taxon>
        <taxon>Octopodidae</taxon>
        <taxon>Octopus</taxon>
    </lineage>
</organism>
<proteinExistence type="predicted"/>
<dbReference type="AlphaFoldDB" id="A0AA36AIX5"/>
<accession>A0AA36AIX5</accession>
<reference evidence="1" key="1">
    <citation type="submission" date="2023-08" db="EMBL/GenBank/DDBJ databases">
        <authorList>
            <person name="Alioto T."/>
            <person name="Alioto T."/>
            <person name="Gomez Garrido J."/>
        </authorList>
    </citation>
    <scope>NUCLEOTIDE SEQUENCE</scope>
</reference>
<keyword evidence="2" id="KW-1185">Reference proteome</keyword>
<evidence type="ECO:0000313" key="2">
    <source>
        <dbReference type="Proteomes" id="UP001162480"/>
    </source>
</evidence>
<gene>
    <name evidence="1" type="ORF">OCTVUL_1B010254</name>
</gene>
<dbReference type="PANTHER" id="PTHR45913:SF5">
    <property type="entry name" value="GENERAL TRANSCRIPTION FACTOR II-I REPEAT DOMAIN-CONTAINING PROTEIN 2A-LIKE PROTEIN"/>
    <property type="match status" value="1"/>
</dbReference>
<protein>
    <submittedName>
        <fullName evidence="1">Uncharacterized protein</fullName>
    </submittedName>
</protein>
<dbReference type="Proteomes" id="UP001162480">
    <property type="component" value="Chromosome 2"/>
</dbReference>
<evidence type="ECO:0000313" key="1">
    <source>
        <dbReference type="EMBL" id="CAI9716943.1"/>
    </source>
</evidence>
<sequence>MTSATSAELRREIDIFLTEKDRAGPFLSNPARLSKLSFLVDITSNLNELDLKLQGKDNLICDLYRIIKGFRRKLSLFEALLEGGNFPHFQCFKDIHAGIAEDGYLEFPDLNKQFLERFSDLDRIESDSLLFWLESV</sequence>
<dbReference type="EMBL" id="OX597815">
    <property type="protein sequence ID" value="CAI9716943.1"/>
    <property type="molecule type" value="Genomic_DNA"/>
</dbReference>
<name>A0AA36AIX5_OCTVU</name>
<dbReference type="PANTHER" id="PTHR45913">
    <property type="entry name" value="EPM2A-INTERACTING PROTEIN 1"/>
    <property type="match status" value="1"/>
</dbReference>